<sequence>MKDRNEILESFSWSALVAIKMAWCDGRRTSELSDHLFIMSWLATAKKRKIFPGRFHQKLTG</sequence>
<organism evidence="1">
    <name type="scientific">Salmonella enterica I</name>
    <dbReference type="NCBI Taxonomy" id="59201"/>
    <lineage>
        <taxon>Bacteria</taxon>
        <taxon>Pseudomonadati</taxon>
        <taxon>Pseudomonadota</taxon>
        <taxon>Gammaproteobacteria</taxon>
        <taxon>Enterobacterales</taxon>
        <taxon>Enterobacteriaceae</taxon>
        <taxon>Salmonella</taxon>
    </lineage>
</organism>
<dbReference type="Proteomes" id="UP000885348">
    <property type="component" value="Unassembled WGS sequence"/>
</dbReference>
<protein>
    <recommendedName>
        <fullName evidence="2">DUF2913 family protein</fullName>
    </recommendedName>
</protein>
<evidence type="ECO:0000313" key="1">
    <source>
        <dbReference type="EMBL" id="MML55545.1"/>
    </source>
</evidence>
<comment type="caution">
    <text evidence="1">The sequence shown here is derived from an EMBL/GenBank/DDBJ whole genome shotgun (WGS) entry which is preliminary data.</text>
</comment>
<reference evidence="1" key="1">
    <citation type="submission" date="2018-09" db="EMBL/GenBank/DDBJ databases">
        <authorList>
            <person name="Ashton P.M."/>
            <person name="Dallman T."/>
            <person name="Nair S."/>
            <person name="De Pinna E."/>
            <person name="Peters T."/>
            <person name="Grant K."/>
        </authorList>
    </citation>
    <scope>NUCLEOTIDE SEQUENCE [LARGE SCALE GENOMIC DNA]</scope>
    <source>
        <strain evidence="1">598938</strain>
    </source>
</reference>
<name>A0A3R1AK76_SALET</name>
<dbReference type="AlphaFoldDB" id="A0A3R1AK76"/>
<gene>
    <name evidence="1" type="ORF">D7N80_20060</name>
</gene>
<proteinExistence type="predicted"/>
<accession>A0A3R1AK76</accession>
<dbReference type="EMBL" id="RVVJ01000026">
    <property type="protein sequence ID" value="MML55545.1"/>
    <property type="molecule type" value="Genomic_DNA"/>
</dbReference>
<evidence type="ECO:0008006" key="2">
    <source>
        <dbReference type="Google" id="ProtNLM"/>
    </source>
</evidence>